<evidence type="ECO:0000256" key="7">
    <source>
        <dbReference type="ARBA" id="ARBA00022777"/>
    </source>
</evidence>
<keyword evidence="4" id="KW-0597">Phosphoprotein</keyword>
<evidence type="ECO:0000256" key="12">
    <source>
        <dbReference type="PROSITE-ProRule" id="PRU10141"/>
    </source>
</evidence>
<sequence length="595" mass="68090">NGADPSLLFISQNAKRLFYVLLNRMRGQSPLSSSPHGLVQQSIKWQCLATAGFSSTSWRKRKHTRVKGYPSLKNFQDRLTEFEKEEIMDYSEIWFLGLGSQKIEGSQGAPQNSGYDDEHGSYIRVLHDHIAYRFEVLEVIGKGSFGQVLKCLDHKNNELVAIKIIRNKKRFHHQALVELKILDVIKRKDKDNLHNVIHMKEYFYFRNHLCISFELLGVNLYELIKKNNFQGFSLALIRRFAHALLRCLQMLHREKIIHCDLKPENILLSQRGPGNIKVVDFGSSCYEQQRVYTYIQSRFYRSPEVILGHPYSMAIDMWSLGCILAELYTGYPLFPGESEVEQIACIMEVLGMPPNDFVQSASRRRLFFDSKGNPRNITNSKGKKRRPSSKELSAVLKTNDAVFLDFIKRCLSWDPSKRMTPDEGLQHEWILQGNFNKVRSRTKPAAKKTSDSSTSTDKQANSYPGENMIFTTSKLLYLISMSLFKFFCNCCELTSNVLCFYGAAEKVSSESNSSDKLKRDSSETGTKMAPAERLRPIGASAEEEVCEREGKLSTDTKQQECSGERPIHIIIKPQEEDDTERKDIQEPSQDLSPAV</sequence>
<dbReference type="SUPFAM" id="SSF56112">
    <property type="entry name" value="Protein kinase-like (PK-like)"/>
    <property type="match status" value="1"/>
</dbReference>
<reference evidence="15 16" key="1">
    <citation type="submission" date="2018-05" db="EMBL/GenBank/DDBJ databases">
        <authorList>
            <person name="Datahose"/>
        </authorList>
    </citation>
    <scope>NUCLEOTIDE SEQUENCE</scope>
</reference>
<dbReference type="AlphaFoldDB" id="A0A3P8PAM9"/>
<feature type="region of interest" description="Disordered" evidence="13">
    <location>
        <begin position="511"/>
        <end position="595"/>
    </location>
</feature>
<evidence type="ECO:0000313" key="16">
    <source>
        <dbReference type="Proteomes" id="UP000265100"/>
    </source>
</evidence>
<dbReference type="PROSITE" id="PS00108">
    <property type="entry name" value="PROTEIN_KINASE_ST"/>
    <property type="match status" value="1"/>
</dbReference>
<feature type="region of interest" description="Disordered" evidence="13">
    <location>
        <begin position="439"/>
        <end position="464"/>
    </location>
</feature>
<dbReference type="GeneTree" id="ENSGT00940000159401"/>
<organism evidence="15 16">
    <name type="scientific">Astatotilapia calliptera</name>
    <name type="common">Eastern happy</name>
    <name type="synonym">Chromis callipterus</name>
    <dbReference type="NCBI Taxonomy" id="8154"/>
    <lineage>
        <taxon>Eukaryota</taxon>
        <taxon>Metazoa</taxon>
        <taxon>Chordata</taxon>
        <taxon>Craniata</taxon>
        <taxon>Vertebrata</taxon>
        <taxon>Euteleostomi</taxon>
        <taxon>Actinopterygii</taxon>
        <taxon>Neopterygii</taxon>
        <taxon>Teleostei</taxon>
        <taxon>Neoteleostei</taxon>
        <taxon>Acanthomorphata</taxon>
        <taxon>Ovalentaria</taxon>
        <taxon>Cichlomorphae</taxon>
        <taxon>Cichliformes</taxon>
        <taxon>Cichlidae</taxon>
        <taxon>African cichlids</taxon>
        <taxon>Pseudocrenilabrinae</taxon>
        <taxon>Haplochromini</taxon>
        <taxon>Astatotilapia</taxon>
    </lineage>
</organism>
<dbReference type="FunFam" id="3.30.200.20:FF:000127">
    <property type="entry name" value="Putative dual specificity tyrosine-phosphorylation-regulated kinase 2"/>
    <property type="match status" value="1"/>
</dbReference>
<dbReference type="GO" id="GO:0005737">
    <property type="term" value="C:cytoplasm"/>
    <property type="evidence" value="ECO:0007669"/>
    <property type="project" value="TreeGrafter"/>
</dbReference>
<comment type="catalytic activity">
    <reaction evidence="9">
        <text>L-seryl-[protein] + ATP = O-phospho-L-seryl-[protein] + ADP + H(+)</text>
        <dbReference type="Rhea" id="RHEA:17989"/>
        <dbReference type="Rhea" id="RHEA-COMP:9863"/>
        <dbReference type="Rhea" id="RHEA-COMP:11604"/>
        <dbReference type="ChEBI" id="CHEBI:15378"/>
        <dbReference type="ChEBI" id="CHEBI:29999"/>
        <dbReference type="ChEBI" id="CHEBI:30616"/>
        <dbReference type="ChEBI" id="CHEBI:83421"/>
        <dbReference type="ChEBI" id="CHEBI:456216"/>
        <dbReference type="EC" id="2.7.12.1"/>
    </reaction>
</comment>
<evidence type="ECO:0000256" key="2">
    <source>
        <dbReference type="ARBA" id="ARBA00013203"/>
    </source>
</evidence>
<proteinExistence type="inferred from homology"/>
<feature type="region of interest" description="Disordered" evidence="13">
    <location>
        <begin position="370"/>
        <end position="390"/>
    </location>
</feature>
<reference evidence="15" key="3">
    <citation type="submission" date="2025-08" db="UniProtKB">
        <authorList>
            <consortium name="Ensembl"/>
        </authorList>
    </citation>
    <scope>IDENTIFICATION</scope>
</reference>
<evidence type="ECO:0000256" key="11">
    <source>
        <dbReference type="ARBA" id="ARBA00051680"/>
    </source>
</evidence>
<reference evidence="15" key="4">
    <citation type="submission" date="2025-09" db="UniProtKB">
        <authorList>
            <consortium name="Ensembl"/>
        </authorList>
    </citation>
    <scope>IDENTIFICATION</scope>
</reference>
<comment type="similarity">
    <text evidence="1">Belongs to the protein kinase superfamily. CMGC Ser/Thr protein kinase family. MNB/DYRK subfamily.</text>
</comment>
<dbReference type="Bgee" id="ENSACLG00000009604">
    <property type="expression patterns" value="Expressed in muscle tissue and 5 other cell types or tissues"/>
</dbReference>
<dbReference type="CDD" id="cd14225">
    <property type="entry name" value="PKc_DYRK4"/>
    <property type="match status" value="1"/>
</dbReference>
<evidence type="ECO:0000256" key="13">
    <source>
        <dbReference type="SAM" id="MobiDB-lite"/>
    </source>
</evidence>
<comment type="catalytic activity">
    <reaction evidence="10">
        <text>L-threonyl-[protein] + ATP = O-phospho-L-threonyl-[protein] + ADP + H(+)</text>
        <dbReference type="Rhea" id="RHEA:46608"/>
        <dbReference type="Rhea" id="RHEA-COMP:11060"/>
        <dbReference type="Rhea" id="RHEA-COMP:11605"/>
        <dbReference type="ChEBI" id="CHEBI:15378"/>
        <dbReference type="ChEBI" id="CHEBI:30013"/>
        <dbReference type="ChEBI" id="CHEBI:30616"/>
        <dbReference type="ChEBI" id="CHEBI:61977"/>
        <dbReference type="ChEBI" id="CHEBI:456216"/>
        <dbReference type="EC" id="2.7.12.1"/>
    </reaction>
</comment>
<dbReference type="STRING" id="8154.ENSACLP00000014073"/>
<dbReference type="PROSITE" id="PS50011">
    <property type="entry name" value="PROTEIN_KINASE_DOM"/>
    <property type="match status" value="1"/>
</dbReference>
<dbReference type="SMART" id="SM00220">
    <property type="entry name" value="S_TKc"/>
    <property type="match status" value="1"/>
</dbReference>
<evidence type="ECO:0000256" key="1">
    <source>
        <dbReference type="ARBA" id="ARBA00008867"/>
    </source>
</evidence>
<dbReference type="Gene3D" id="3.30.200.20">
    <property type="entry name" value="Phosphorylase Kinase, domain 1"/>
    <property type="match status" value="1"/>
</dbReference>
<dbReference type="EC" id="2.7.12.1" evidence="2"/>
<evidence type="ECO:0000256" key="4">
    <source>
        <dbReference type="ARBA" id="ARBA00022553"/>
    </source>
</evidence>
<dbReference type="Ensembl" id="ENSACLT00000014415.2">
    <property type="protein sequence ID" value="ENSACLP00000014073.2"/>
    <property type="gene ID" value="ENSACLG00000009604.2"/>
</dbReference>
<evidence type="ECO:0000256" key="9">
    <source>
        <dbReference type="ARBA" id="ARBA00049003"/>
    </source>
</evidence>
<evidence type="ECO:0000313" key="15">
    <source>
        <dbReference type="Ensembl" id="ENSACLP00000014073.2"/>
    </source>
</evidence>
<dbReference type="InterPro" id="IPR008271">
    <property type="entry name" value="Ser/Thr_kinase_AS"/>
</dbReference>
<dbReference type="InterPro" id="IPR042521">
    <property type="entry name" value="DYRK"/>
</dbReference>
<dbReference type="Gene3D" id="3.30.10.30">
    <property type="entry name" value="DYRK"/>
    <property type="match status" value="1"/>
</dbReference>
<evidence type="ECO:0000256" key="6">
    <source>
        <dbReference type="ARBA" id="ARBA00022741"/>
    </source>
</evidence>
<protein>
    <recommendedName>
        <fullName evidence="2">dual-specificity kinase</fullName>
        <ecNumber evidence="2">2.7.12.1</ecNumber>
    </recommendedName>
</protein>
<evidence type="ECO:0000256" key="3">
    <source>
        <dbReference type="ARBA" id="ARBA00022527"/>
    </source>
</evidence>
<dbReference type="GO" id="GO:0004674">
    <property type="term" value="F:protein serine/threonine kinase activity"/>
    <property type="evidence" value="ECO:0007669"/>
    <property type="project" value="UniProtKB-KW"/>
</dbReference>
<keyword evidence="7" id="KW-0418">Kinase</keyword>
<keyword evidence="3" id="KW-0723">Serine/threonine-protein kinase</keyword>
<evidence type="ECO:0000256" key="8">
    <source>
        <dbReference type="ARBA" id="ARBA00022840"/>
    </source>
</evidence>
<dbReference type="InterPro" id="IPR050494">
    <property type="entry name" value="Ser_Thr_dual-spec_kinase"/>
</dbReference>
<dbReference type="Gene3D" id="1.10.510.10">
    <property type="entry name" value="Transferase(Phosphotransferase) domain 1"/>
    <property type="match status" value="1"/>
</dbReference>
<evidence type="ECO:0000256" key="10">
    <source>
        <dbReference type="ARBA" id="ARBA00049308"/>
    </source>
</evidence>
<dbReference type="GO" id="GO:0005524">
    <property type="term" value="F:ATP binding"/>
    <property type="evidence" value="ECO:0007669"/>
    <property type="project" value="UniProtKB-UniRule"/>
</dbReference>
<evidence type="ECO:0000256" key="5">
    <source>
        <dbReference type="ARBA" id="ARBA00022679"/>
    </source>
</evidence>
<evidence type="ECO:0000259" key="14">
    <source>
        <dbReference type="PROSITE" id="PS50011"/>
    </source>
</evidence>
<keyword evidence="6 12" id="KW-0547">Nucleotide-binding</keyword>
<dbReference type="GO" id="GO:0005856">
    <property type="term" value="C:cytoskeleton"/>
    <property type="evidence" value="ECO:0007669"/>
    <property type="project" value="TreeGrafter"/>
</dbReference>
<feature type="compositionally biased region" description="Polar residues" evidence="13">
    <location>
        <begin position="586"/>
        <end position="595"/>
    </location>
</feature>
<dbReference type="PROSITE" id="PS00107">
    <property type="entry name" value="PROTEIN_KINASE_ATP"/>
    <property type="match status" value="1"/>
</dbReference>
<dbReference type="OMA" id="MQHEWIH"/>
<feature type="compositionally biased region" description="Basic and acidic residues" evidence="13">
    <location>
        <begin position="513"/>
        <end position="522"/>
    </location>
</feature>
<keyword evidence="16" id="KW-1185">Reference proteome</keyword>
<dbReference type="GO" id="GO:0005634">
    <property type="term" value="C:nucleus"/>
    <property type="evidence" value="ECO:0007669"/>
    <property type="project" value="TreeGrafter"/>
</dbReference>
<dbReference type="InterPro" id="IPR011009">
    <property type="entry name" value="Kinase-like_dom_sf"/>
</dbReference>
<dbReference type="FunFam" id="1.10.510.10:FF:000112">
    <property type="entry name" value="Putative dual specificity tyrosine-phosphorylation-regulated kinase 2"/>
    <property type="match status" value="1"/>
</dbReference>
<dbReference type="Proteomes" id="UP000265100">
    <property type="component" value="Chromosome 7"/>
</dbReference>
<dbReference type="GO" id="GO:0004712">
    <property type="term" value="F:protein serine/threonine/tyrosine kinase activity"/>
    <property type="evidence" value="ECO:0007669"/>
    <property type="project" value="UniProtKB-EC"/>
</dbReference>
<comment type="catalytic activity">
    <reaction evidence="11">
        <text>L-tyrosyl-[protein] + ATP = O-phospho-L-tyrosyl-[protein] + ADP + H(+)</text>
        <dbReference type="Rhea" id="RHEA:10596"/>
        <dbReference type="Rhea" id="RHEA-COMP:10136"/>
        <dbReference type="Rhea" id="RHEA-COMP:20101"/>
        <dbReference type="ChEBI" id="CHEBI:15378"/>
        <dbReference type="ChEBI" id="CHEBI:30616"/>
        <dbReference type="ChEBI" id="CHEBI:46858"/>
        <dbReference type="ChEBI" id="CHEBI:61978"/>
        <dbReference type="ChEBI" id="CHEBI:456216"/>
        <dbReference type="EC" id="2.7.12.1"/>
    </reaction>
</comment>
<name>A0A3P8PAM9_ASTCA</name>
<keyword evidence="8 12" id="KW-0067">ATP-binding</keyword>
<accession>A0A3P8PAM9</accession>
<dbReference type="InterPro" id="IPR000719">
    <property type="entry name" value="Prot_kinase_dom"/>
</dbReference>
<keyword evidence="5" id="KW-0808">Transferase</keyword>
<reference evidence="16" key="2">
    <citation type="submission" date="2023-03" db="EMBL/GenBank/DDBJ databases">
        <authorList>
            <consortium name="Wellcome Sanger Institute Data Sharing"/>
        </authorList>
    </citation>
    <scope>NUCLEOTIDE SEQUENCE [LARGE SCALE GENOMIC DNA]</scope>
</reference>
<feature type="binding site" evidence="12">
    <location>
        <position position="163"/>
    </location>
    <ligand>
        <name>ATP</name>
        <dbReference type="ChEBI" id="CHEBI:30616"/>
    </ligand>
</feature>
<dbReference type="Pfam" id="PF00069">
    <property type="entry name" value="Pkinase"/>
    <property type="match status" value="1"/>
</dbReference>
<dbReference type="InterPro" id="IPR017441">
    <property type="entry name" value="Protein_kinase_ATP_BS"/>
</dbReference>
<feature type="compositionally biased region" description="Basic and acidic residues" evidence="13">
    <location>
        <begin position="547"/>
        <end position="567"/>
    </location>
</feature>
<dbReference type="PANTHER" id="PTHR24058:SF22">
    <property type="entry name" value="DUAL SPECIFICITY TYROSINE-PHOSPHORYLATION-REGULATED KINASE 4"/>
    <property type="match status" value="1"/>
</dbReference>
<dbReference type="PANTHER" id="PTHR24058">
    <property type="entry name" value="DUAL SPECIFICITY PROTEIN KINASE"/>
    <property type="match status" value="1"/>
</dbReference>
<feature type="domain" description="Protein kinase" evidence="14">
    <location>
        <begin position="134"/>
        <end position="430"/>
    </location>
</feature>
<dbReference type="OrthoDB" id="9332038at2759"/>